<dbReference type="STRING" id="1646377.BS640_19670"/>
<gene>
    <name evidence="1" type="ORF">BS640_19670</name>
</gene>
<sequence>MPIYQAGSLNTSALTAPDLYVQVVAPQTQYINGVATDGLGLVGIASWGPVNSPFQISSASDQALYIGSQQNRKYDLATAVAISLQLGATNLNCVRVTDGTDIAASVALKDVASSPATGVTLTAIYSGTTGNSIQAMITAGSAVSSYKLTIYLPGQTAEVFDNITGNGATFWTNLVNAVNNGQTSVRGASQLAIATVGTSSALPNVTATYSLTGGTDGAASITDAALVGSDGTSTTRKGMYALRGTNSQVINLVGLTTSTLWPTVNTFAASEGSYAVSQFSAGTTYVSAAALLNTAGVDSWNFKAMVGDWVYWLDSVNGLTRMVEPATFEAANIAARSPSISTLNKAISTIVSTQRNLANQPYSLSEIGAINSARLDVITNPCPGGNYFGIRSGRNTSSTASQNDDTYTRMTNYLSLTLAASFGGVVGQNQTADLRRETKSTIEAFLQNLDDQGMIGDPNGAASFAVTLDSTNNPDSQVALGYMQADVAVKYLNVVRYFLINLEGGGSVTITVSNSASN</sequence>
<dbReference type="Gene3D" id="3.40.50.11780">
    <property type="match status" value="1"/>
</dbReference>
<dbReference type="Proteomes" id="UP000192536">
    <property type="component" value="Unassembled WGS sequence"/>
</dbReference>
<dbReference type="PANTHER" id="PTHR35861:SF2">
    <property type="entry name" value="FELS-2 PROPHAGE PROTEIN"/>
    <property type="match status" value="1"/>
</dbReference>
<comment type="caution">
    <text evidence="1">The sequence shown here is derived from an EMBL/GenBank/DDBJ whole genome shotgun (WGS) entry which is preliminary data.</text>
</comment>
<organism evidence="1 2">
    <name type="scientific">Rouxiella badensis</name>
    <dbReference type="NCBI Taxonomy" id="1646377"/>
    <lineage>
        <taxon>Bacteria</taxon>
        <taxon>Pseudomonadati</taxon>
        <taxon>Pseudomonadota</taxon>
        <taxon>Gammaproteobacteria</taxon>
        <taxon>Enterobacterales</taxon>
        <taxon>Yersiniaceae</taxon>
        <taxon>Rouxiella</taxon>
    </lineage>
</organism>
<dbReference type="AlphaFoldDB" id="A0A1X0WAE3"/>
<dbReference type="EMBL" id="MRWE01000043">
    <property type="protein sequence ID" value="ORJ23758.1"/>
    <property type="molecule type" value="Genomic_DNA"/>
</dbReference>
<protein>
    <submittedName>
        <fullName evidence="1">Phage tail protein</fullName>
    </submittedName>
</protein>
<accession>A0A1X0WAE3</accession>
<dbReference type="RefSeq" id="WP_084913185.1">
    <property type="nucleotide sequence ID" value="NZ_CAUQAZ010000028.1"/>
</dbReference>
<reference evidence="1 2" key="1">
    <citation type="journal article" date="2017" name="Int. J. Syst. Evol. Microbiol.">
        <title>Rouxiella badensis sp. nov. and Rouxiella silvae sp. nov. isolated from peat bog soil in Germany and emendation of the genus description.</title>
        <authorList>
            <person name="Le Fleche-Mateos A."/>
            <person name="Kugler J.H."/>
            <person name="Hansen S.H."/>
            <person name="Syldatk C."/>
            <person name="Hausmann R."/>
            <person name="Lomprez F."/>
            <person name="Vandenbogaert M."/>
            <person name="Manuguerra J.C."/>
            <person name="Grimont P.A."/>
        </authorList>
    </citation>
    <scope>NUCLEOTIDE SEQUENCE [LARGE SCALE GENOMIC DNA]</scope>
    <source>
        <strain evidence="1 2">DSM 100043</strain>
    </source>
</reference>
<evidence type="ECO:0000313" key="1">
    <source>
        <dbReference type="EMBL" id="ORJ23758.1"/>
    </source>
</evidence>
<evidence type="ECO:0000313" key="2">
    <source>
        <dbReference type="Proteomes" id="UP000192536"/>
    </source>
</evidence>
<name>A0A1X0WAE3_9GAMM</name>
<dbReference type="InterPro" id="IPR052042">
    <property type="entry name" value="Tail_sheath_structural"/>
</dbReference>
<dbReference type="PANTHER" id="PTHR35861">
    <property type="match status" value="1"/>
</dbReference>
<keyword evidence="2" id="KW-1185">Reference proteome</keyword>
<proteinExistence type="predicted"/>